<gene>
    <name evidence="1" type="ORF">CMV30_03710</name>
</gene>
<organism evidence="1 2">
    <name type="scientific">Nibricoccus aquaticus</name>
    <dbReference type="NCBI Taxonomy" id="2576891"/>
    <lineage>
        <taxon>Bacteria</taxon>
        <taxon>Pseudomonadati</taxon>
        <taxon>Verrucomicrobiota</taxon>
        <taxon>Opitutia</taxon>
        <taxon>Opitutales</taxon>
        <taxon>Opitutaceae</taxon>
        <taxon>Nibricoccus</taxon>
    </lineage>
</organism>
<sequence length="167" mass="18921">MTEYPNNECASVEINRLHGEVVRASKESRDLLHGALTSAWRAGQLLMEAKRRVRRGMGAGAWQIWLEQYFASTPRTAQRYMLLAKNVSDVSAFHGLSLRQVYFRLGIATEPKSAAQNLVIPPVPHYIGLAGRLLKSLGQPARLSPDRLSTYRKDLRPLYEKLRSLFE</sequence>
<reference evidence="1 2" key="1">
    <citation type="submission" date="2017-09" db="EMBL/GenBank/DDBJ databases">
        <title>Complete genome sequence of Verrucomicrobial strain HZ-65, isolated from freshwater.</title>
        <authorList>
            <person name="Choi A."/>
        </authorList>
    </citation>
    <scope>NUCLEOTIDE SEQUENCE [LARGE SCALE GENOMIC DNA]</scope>
    <source>
        <strain evidence="1 2">HZ-65</strain>
    </source>
</reference>
<dbReference type="OrthoDB" id="7990435at2"/>
<protein>
    <recommendedName>
        <fullName evidence="3">DUF3102 domain-containing protein</fullName>
    </recommendedName>
</protein>
<evidence type="ECO:0000313" key="1">
    <source>
        <dbReference type="EMBL" id="ATC63132.1"/>
    </source>
</evidence>
<dbReference type="RefSeq" id="WP_096054764.1">
    <property type="nucleotide sequence ID" value="NZ_CP023344.1"/>
</dbReference>
<dbReference type="KEGG" id="vbh:CMV30_03710"/>
<dbReference type="AlphaFoldDB" id="A0A290QGX4"/>
<evidence type="ECO:0008006" key="3">
    <source>
        <dbReference type="Google" id="ProtNLM"/>
    </source>
</evidence>
<dbReference type="EMBL" id="CP023344">
    <property type="protein sequence ID" value="ATC63132.1"/>
    <property type="molecule type" value="Genomic_DNA"/>
</dbReference>
<keyword evidence="2" id="KW-1185">Reference proteome</keyword>
<name>A0A290QGX4_9BACT</name>
<dbReference type="Proteomes" id="UP000217265">
    <property type="component" value="Chromosome"/>
</dbReference>
<proteinExistence type="predicted"/>
<accession>A0A290QGX4</accession>
<evidence type="ECO:0000313" key="2">
    <source>
        <dbReference type="Proteomes" id="UP000217265"/>
    </source>
</evidence>